<reference evidence="9" key="1">
    <citation type="journal article" date="2020" name="Stud. Mycol.">
        <title>101 Dothideomycetes genomes: a test case for predicting lifestyles and emergence of pathogens.</title>
        <authorList>
            <person name="Haridas S."/>
            <person name="Albert R."/>
            <person name="Binder M."/>
            <person name="Bloem J."/>
            <person name="Labutti K."/>
            <person name="Salamov A."/>
            <person name="Andreopoulos B."/>
            <person name="Baker S."/>
            <person name="Barry K."/>
            <person name="Bills G."/>
            <person name="Bluhm B."/>
            <person name="Cannon C."/>
            <person name="Castanera R."/>
            <person name="Culley D."/>
            <person name="Daum C."/>
            <person name="Ezra D."/>
            <person name="Gonzalez J."/>
            <person name="Henrissat B."/>
            <person name="Kuo A."/>
            <person name="Liang C."/>
            <person name="Lipzen A."/>
            <person name="Lutzoni F."/>
            <person name="Magnuson J."/>
            <person name="Mondo S."/>
            <person name="Nolan M."/>
            <person name="Ohm R."/>
            <person name="Pangilinan J."/>
            <person name="Park H.-J."/>
            <person name="Ramirez L."/>
            <person name="Alfaro M."/>
            <person name="Sun H."/>
            <person name="Tritt A."/>
            <person name="Yoshinaga Y."/>
            <person name="Zwiers L.-H."/>
            <person name="Turgeon B."/>
            <person name="Goodwin S."/>
            <person name="Spatafora J."/>
            <person name="Crous P."/>
            <person name="Grigoriev I."/>
        </authorList>
    </citation>
    <scope>NUCLEOTIDE SEQUENCE</scope>
    <source>
        <strain evidence="9">CBS 122681</strain>
    </source>
</reference>
<dbReference type="AlphaFoldDB" id="A0A6A6TK08"/>
<feature type="binding site" evidence="7">
    <location>
        <position position="264"/>
    </location>
    <ligand>
        <name>glyoxylate</name>
        <dbReference type="ChEBI" id="CHEBI:36655"/>
    </ligand>
</feature>
<dbReference type="GO" id="GO:0016491">
    <property type="term" value="F:oxidoreductase activity"/>
    <property type="evidence" value="ECO:0007669"/>
    <property type="project" value="UniProtKB-KW"/>
</dbReference>
<feature type="binding site" evidence="7">
    <location>
        <position position="261"/>
    </location>
    <ligand>
        <name>glyoxylate</name>
        <dbReference type="ChEBI" id="CHEBI:36655"/>
    </ligand>
</feature>
<dbReference type="InterPro" id="IPR037396">
    <property type="entry name" value="FMN_HAD"/>
</dbReference>
<dbReference type="GO" id="GO:0010181">
    <property type="term" value="F:FMN binding"/>
    <property type="evidence" value="ECO:0007669"/>
    <property type="project" value="InterPro"/>
</dbReference>
<feature type="binding site" evidence="7">
    <location>
        <position position="237"/>
    </location>
    <ligand>
        <name>FMN</name>
        <dbReference type="ChEBI" id="CHEBI:58210"/>
    </ligand>
</feature>
<dbReference type="CDD" id="cd02809">
    <property type="entry name" value="alpha_hydroxyacid_oxid_FMN"/>
    <property type="match status" value="1"/>
</dbReference>
<dbReference type="PIRSF" id="PIRSF000138">
    <property type="entry name" value="Al-hdrx_acd_dh"/>
    <property type="match status" value="1"/>
</dbReference>
<name>A0A6A6TK08_9PLEO</name>
<keyword evidence="10" id="KW-1185">Reference proteome</keyword>
<organism evidence="9 10">
    <name type="scientific">Lophiostoma macrostomum CBS 122681</name>
    <dbReference type="NCBI Taxonomy" id="1314788"/>
    <lineage>
        <taxon>Eukaryota</taxon>
        <taxon>Fungi</taxon>
        <taxon>Dikarya</taxon>
        <taxon>Ascomycota</taxon>
        <taxon>Pezizomycotina</taxon>
        <taxon>Dothideomycetes</taxon>
        <taxon>Pleosporomycetidae</taxon>
        <taxon>Pleosporales</taxon>
        <taxon>Lophiostomataceae</taxon>
        <taxon>Lophiostoma</taxon>
    </lineage>
</organism>
<dbReference type="InterPro" id="IPR013785">
    <property type="entry name" value="Aldolase_TIM"/>
</dbReference>
<feature type="binding site" evidence="7">
    <location>
        <begin position="292"/>
        <end position="296"/>
    </location>
    <ligand>
        <name>FMN</name>
        <dbReference type="ChEBI" id="CHEBI:58210"/>
    </ligand>
</feature>
<feature type="binding site" evidence="7">
    <location>
        <position position="33"/>
    </location>
    <ligand>
        <name>glyoxylate</name>
        <dbReference type="ChEBI" id="CHEBI:36655"/>
    </ligand>
</feature>
<dbReference type="GO" id="GO:0005737">
    <property type="term" value="C:cytoplasm"/>
    <property type="evidence" value="ECO:0007669"/>
    <property type="project" value="UniProtKB-ARBA"/>
</dbReference>
<dbReference type="OrthoDB" id="1925334at2759"/>
<dbReference type="FunFam" id="3.20.20.70:FF:000056">
    <property type="entry name" value="hydroxyacid oxidase 2"/>
    <property type="match status" value="1"/>
</dbReference>
<dbReference type="SUPFAM" id="SSF51395">
    <property type="entry name" value="FMN-linked oxidoreductases"/>
    <property type="match status" value="1"/>
</dbReference>
<protein>
    <recommendedName>
        <fullName evidence="4">Oxidase FUB9</fullName>
    </recommendedName>
    <alternativeName>
        <fullName evidence="5">Fusaric acid biosynthesis protein 9</fullName>
    </alternativeName>
</protein>
<feature type="binding site" evidence="7">
    <location>
        <position position="137"/>
    </location>
    <ligand>
        <name>FMN</name>
        <dbReference type="ChEBI" id="CHEBI:58210"/>
    </ligand>
</feature>
<evidence type="ECO:0000256" key="4">
    <source>
        <dbReference type="ARBA" id="ARBA00073420"/>
    </source>
</evidence>
<evidence type="ECO:0000259" key="8">
    <source>
        <dbReference type="PROSITE" id="PS51349"/>
    </source>
</evidence>
<keyword evidence="7" id="KW-0288">FMN</keyword>
<sequence>MGIKRVRPDPNILTIADLAKEATRRLPKRELEYYNGGAGDTVTLRDNEDAFSRYKLRPRVLRNVDDPDLSTTIFDTEVAFPLGFSPAATHRIAHPDGELATSRAAAANNIPMCLSSWSTESLEAVHEAGRLNPYAMQISFLRNPEFTKSIIKRAEAAGYKALFVNVDLPTIGNRLNEARNNFTFPSHFTFPNLQFLRGDEDAKNPVGTSDVDYDATINWNDTIPWLREQTSMQIWLKGVFTAEDVQLAIEHKVDGVVISNHGGRQLDGVPAALDALRECAPIAKGRIGVAMDGGIRRGSDIFKAIALGADFCFVGRIPLWGLAYKGEQGVDLAIKLLYEEFRSTMMLTGCKTVRDIRRDHLAVLGTNGVLAKL</sequence>
<evidence type="ECO:0000256" key="2">
    <source>
        <dbReference type="ARBA" id="ARBA00023002"/>
    </source>
</evidence>
<dbReference type="Gene3D" id="3.20.20.70">
    <property type="entry name" value="Aldolase class I"/>
    <property type="match status" value="1"/>
</dbReference>
<gene>
    <name evidence="9" type="ORF">K491DRAFT_589712</name>
</gene>
<dbReference type="PANTHER" id="PTHR10578:SF149">
    <property type="entry name" value="2-HYDROXYACID OXIDASE 2"/>
    <property type="match status" value="1"/>
</dbReference>
<proteinExistence type="inferred from homology"/>
<feature type="binding site" evidence="7">
    <location>
        <position position="115"/>
    </location>
    <ligand>
        <name>FMN</name>
        <dbReference type="ChEBI" id="CHEBI:58210"/>
    </ligand>
</feature>
<evidence type="ECO:0000256" key="1">
    <source>
        <dbReference type="ARBA" id="ARBA00001917"/>
    </source>
</evidence>
<feature type="binding site" evidence="7">
    <location>
        <position position="174"/>
    </location>
    <ligand>
        <name>glyoxylate</name>
        <dbReference type="ChEBI" id="CHEBI:36655"/>
    </ligand>
</feature>
<comment type="cofactor">
    <cofactor evidence="1">
        <name>FMN</name>
        <dbReference type="ChEBI" id="CHEBI:58210"/>
    </cofactor>
</comment>
<dbReference type="InterPro" id="IPR000262">
    <property type="entry name" value="FMN-dep_DH"/>
</dbReference>
<evidence type="ECO:0000256" key="3">
    <source>
        <dbReference type="ARBA" id="ARBA00024042"/>
    </source>
</evidence>
<feature type="domain" description="FMN hydroxy acid dehydrogenase" evidence="8">
    <location>
        <begin position="7"/>
        <end position="366"/>
    </location>
</feature>
<feature type="active site" description="Proton acceptor" evidence="6">
    <location>
        <position position="261"/>
    </location>
</feature>
<evidence type="ECO:0000313" key="10">
    <source>
        <dbReference type="Proteomes" id="UP000799324"/>
    </source>
</evidence>
<keyword evidence="2" id="KW-0560">Oxidoreductase</keyword>
<dbReference type="Proteomes" id="UP000799324">
    <property type="component" value="Unassembled WGS sequence"/>
</dbReference>
<dbReference type="PANTHER" id="PTHR10578">
    <property type="entry name" value="S -2-HYDROXY-ACID OXIDASE-RELATED"/>
    <property type="match status" value="1"/>
</dbReference>
<accession>A0A6A6TK08</accession>
<dbReference type="Pfam" id="PF01070">
    <property type="entry name" value="FMN_dh"/>
    <property type="match status" value="1"/>
</dbReference>
<feature type="binding site" evidence="7">
    <location>
        <begin position="86"/>
        <end position="88"/>
    </location>
    <ligand>
        <name>FMN</name>
        <dbReference type="ChEBI" id="CHEBI:58210"/>
    </ligand>
</feature>
<evidence type="ECO:0000256" key="7">
    <source>
        <dbReference type="PIRSR" id="PIRSR000138-2"/>
    </source>
</evidence>
<feature type="binding site" evidence="7">
    <location>
        <begin position="315"/>
        <end position="316"/>
    </location>
    <ligand>
        <name>FMN</name>
        <dbReference type="ChEBI" id="CHEBI:58210"/>
    </ligand>
</feature>
<evidence type="ECO:0000313" key="9">
    <source>
        <dbReference type="EMBL" id="KAF2660230.1"/>
    </source>
</evidence>
<feature type="binding site" evidence="7">
    <location>
        <position position="259"/>
    </location>
    <ligand>
        <name>FMN</name>
        <dbReference type="ChEBI" id="CHEBI:58210"/>
    </ligand>
</feature>
<keyword evidence="7" id="KW-0285">Flavoprotein</keyword>
<evidence type="ECO:0000256" key="6">
    <source>
        <dbReference type="PIRSR" id="PIRSR000138-1"/>
    </source>
</evidence>
<dbReference type="PROSITE" id="PS00557">
    <property type="entry name" value="FMN_HYDROXY_ACID_DH_1"/>
    <property type="match status" value="1"/>
</dbReference>
<evidence type="ECO:0000256" key="5">
    <source>
        <dbReference type="ARBA" id="ARBA00083297"/>
    </source>
</evidence>
<comment type="similarity">
    <text evidence="3">Belongs to the FMN-dependent alpha-hydroxy acid dehydrogenase family.</text>
</comment>
<dbReference type="InterPro" id="IPR008259">
    <property type="entry name" value="FMN_hydac_DH_AS"/>
</dbReference>
<dbReference type="PROSITE" id="PS51349">
    <property type="entry name" value="FMN_HYDROXY_ACID_DH_2"/>
    <property type="match status" value="1"/>
</dbReference>
<dbReference type="InterPro" id="IPR012133">
    <property type="entry name" value="Alpha-hydoxy_acid_DH_FMN"/>
</dbReference>
<dbReference type="EMBL" id="MU004301">
    <property type="protein sequence ID" value="KAF2660230.1"/>
    <property type="molecule type" value="Genomic_DNA"/>
</dbReference>